<comment type="catalytic activity">
    <reaction evidence="6 8">
        <text>lipid IVA (E. coli) + CMP-3-deoxy-beta-D-manno-octulosonate = alpha-Kdo-(2-&gt;6)-lipid IVA (E. coli) + CMP + H(+)</text>
        <dbReference type="Rhea" id="RHEA:28066"/>
        <dbReference type="ChEBI" id="CHEBI:15378"/>
        <dbReference type="ChEBI" id="CHEBI:58603"/>
        <dbReference type="ChEBI" id="CHEBI:60364"/>
        <dbReference type="ChEBI" id="CHEBI:60377"/>
        <dbReference type="ChEBI" id="CHEBI:85987"/>
        <dbReference type="EC" id="2.4.99.12"/>
    </reaction>
</comment>
<dbReference type="Gene3D" id="3.40.50.11720">
    <property type="entry name" value="3-Deoxy-D-manno-octulosonic-acid transferase, N-terminal domain"/>
    <property type="match status" value="1"/>
</dbReference>
<dbReference type="OrthoDB" id="9789797at2"/>
<protein>
    <recommendedName>
        <fullName evidence="3 8">3-deoxy-D-manno-octulosonic acid transferase</fullName>
        <shortName evidence="8">Kdo transferase</shortName>
        <ecNumber evidence="2 8">2.4.99.12</ecNumber>
    </recommendedName>
    <alternativeName>
        <fullName evidence="5 8">Lipid IV(A) 3-deoxy-D-manno-octulosonic acid transferase</fullName>
    </alternativeName>
</protein>
<reference evidence="10 11" key="1">
    <citation type="submission" date="2007-01" db="EMBL/GenBank/DDBJ databases">
        <authorList>
            <person name="Haygood M."/>
            <person name="Podell S."/>
            <person name="Anderson C."/>
            <person name="Hopkinson B."/>
            <person name="Roe K."/>
            <person name="Barbeau K."/>
            <person name="Gaasterland T."/>
            <person name="Ferriera S."/>
            <person name="Johnson J."/>
            <person name="Kravitz S."/>
            <person name="Beeson K."/>
            <person name="Sutton G."/>
            <person name="Rogers Y.-H."/>
            <person name="Friedman R."/>
            <person name="Frazier M."/>
            <person name="Venter J.C."/>
        </authorList>
    </citation>
    <scope>NUCLEOTIDE SEQUENCE [LARGE SCALE GENOMIC DNA]</scope>
    <source>
        <strain evidence="10 11">ATCC 23134</strain>
    </source>
</reference>
<dbReference type="UniPathway" id="UPA00958"/>
<keyword evidence="4 8" id="KW-0808">Transferase</keyword>
<evidence type="ECO:0000256" key="8">
    <source>
        <dbReference type="RuleBase" id="RU365103"/>
    </source>
</evidence>
<evidence type="ECO:0000256" key="5">
    <source>
        <dbReference type="ARBA" id="ARBA00031445"/>
    </source>
</evidence>
<keyword evidence="8" id="KW-0472">Membrane</keyword>
<dbReference type="GO" id="GO:0009244">
    <property type="term" value="P:lipopolysaccharide core region biosynthetic process"/>
    <property type="evidence" value="ECO:0007669"/>
    <property type="project" value="UniProtKB-UniRule"/>
</dbReference>
<dbReference type="GO" id="GO:0009245">
    <property type="term" value="P:lipid A biosynthetic process"/>
    <property type="evidence" value="ECO:0007669"/>
    <property type="project" value="TreeGrafter"/>
</dbReference>
<dbReference type="SUPFAM" id="SSF53756">
    <property type="entry name" value="UDP-Glycosyltransferase/glycogen phosphorylase"/>
    <property type="match status" value="1"/>
</dbReference>
<dbReference type="Pfam" id="PF04413">
    <property type="entry name" value="Glycos_transf_N"/>
    <property type="match status" value="1"/>
</dbReference>
<dbReference type="eggNOG" id="COG1519">
    <property type="taxonomic scope" value="Bacteria"/>
</dbReference>
<sequence length="424" mass="49405">MLFLYNLGIRFYSFAVWVASFFNPKAKLWLEGRKNLFARLNTAFQGNTDPVIWFHTSSLGEFEQGRPVIEHIKANHPELKILITFFSPSGYEIRHDYDQADYVFYLPLDTRRNAQKFLSIVRPQAVFFVKYEFWYHFLNETQKTNVPMLLFSSIFREQQFFFKSYGRFFRKVLRNYTHIFVQNQASVDLLQSIQVQSVSIAGDTRFDRVKAIADQQEQFPVVETFVNTQLTLVVGSSWWRDLVVLIPFLNDFGAPLKTIIAPHEINDQEIERLQDTLNKKSVRYTHFQDKPLDDEAVQQALRESDVLILDTIGMLAGLYQYADFAYIGGAFGEGLHNTLEPAVFDTPVLFGKEYDKYQEAIDMVNLRGAFSINNTEELSQVMNDLYFDEEKRAKAAKVCTEYVLANLGSSDKIYQYFVENIYKK</sequence>
<evidence type="ECO:0000256" key="1">
    <source>
        <dbReference type="ARBA" id="ARBA00004713"/>
    </source>
</evidence>
<keyword evidence="8" id="KW-0448">Lipopolysaccharide biosynthesis</keyword>
<evidence type="ECO:0000259" key="9">
    <source>
        <dbReference type="Pfam" id="PF04413"/>
    </source>
</evidence>
<feature type="domain" description="3-deoxy-D-manno-octulosonic-acid transferase N-terminal" evidence="9">
    <location>
        <begin position="36"/>
        <end position="207"/>
    </location>
</feature>
<dbReference type="GO" id="GO:0005886">
    <property type="term" value="C:plasma membrane"/>
    <property type="evidence" value="ECO:0007669"/>
    <property type="project" value="UniProtKB-SubCell"/>
</dbReference>
<evidence type="ECO:0000313" key="11">
    <source>
        <dbReference type="Proteomes" id="UP000004095"/>
    </source>
</evidence>
<evidence type="ECO:0000313" key="10">
    <source>
        <dbReference type="EMBL" id="EAY26311.1"/>
    </source>
</evidence>
<keyword evidence="8" id="KW-1003">Cell membrane</keyword>
<feature type="active site" description="Proton acceptor" evidence="7">
    <location>
        <position position="61"/>
    </location>
</feature>
<gene>
    <name evidence="10" type="ORF">M23134_01634</name>
</gene>
<dbReference type="InterPro" id="IPR038107">
    <property type="entry name" value="Glycos_transf_N_sf"/>
</dbReference>
<dbReference type="InterPro" id="IPR039901">
    <property type="entry name" value="Kdotransferase"/>
</dbReference>
<evidence type="ECO:0000256" key="2">
    <source>
        <dbReference type="ARBA" id="ARBA00012621"/>
    </source>
</evidence>
<evidence type="ECO:0000256" key="4">
    <source>
        <dbReference type="ARBA" id="ARBA00022679"/>
    </source>
</evidence>
<organism evidence="10 11">
    <name type="scientific">Microscilla marina ATCC 23134</name>
    <dbReference type="NCBI Taxonomy" id="313606"/>
    <lineage>
        <taxon>Bacteria</taxon>
        <taxon>Pseudomonadati</taxon>
        <taxon>Bacteroidota</taxon>
        <taxon>Cytophagia</taxon>
        <taxon>Cytophagales</taxon>
        <taxon>Microscillaceae</taxon>
        <taxon>Microscilla</taxon>
    </lineage>
</organism>
<keyword evidence="11" id="KW-1185">Reference proteome</keyword>
<dbReference type="Proteomes" id="UP000004095">
    <property type="component" value="Unassembled WGS sequence"/>
</dbReference>
<dbReference type="AlphaFoldDB" id="A1ZTQ1"/>
<dbReference type="PANTHER" id="PTHR42755:SF1">
    <property type="entry name" value="3-DEOXY-D-MANNO-OCTULOSONIC ACID TRANSFERASE, MITOCHONDRIAL-RELATED"/>
    <property type="match status" value="1"/>
</dbReference>
<comment type="similarity">
    <text evidence="8">Belongs to the glycosyltransferase group 1 family.</text>
</comment>
<dbReference type="GO" id="GO:0043842">
    <property type="term" value="F:Kdo transferase activity"/>
    <property type="evidence" value="ECO:0007669"/>
    <property type="project" value="UniProtKB-EC"/>
</dbReference>
<evidence type="ECO:0000256" key="6">
    <source>
        <dbReference type="ARBA" id="ARBA00049183"/>
    </source>
</evidence>
<comment type="caution">
    <text evidence="10">The sequence shown here is derived from an EMBL/GenBank/DDBJ whole genome shotgun (WGS) entry which is preliminary data.</text>
</comment>
<comment type="function">
    <text evidence="8">Involved in lipopolysaccharide (LPS) biosynthesis. Catalyzes the transfer of 3-deoxy-D-manno-octulosonate (Kdo) residue(s) from CMP-Kdo to lipid IV(A), the tetraacyldisaccharide-1,4'-bisphosphate precursor of lipid A.</text>
</comment>
<dbReference type="Gene3D" id="3.40.50.2000">
    <property type="entry name" value="Glycogen Phosphorylase B"/>
    <property type="match status" value="1"/>
</dbReference>
<comment type="pathway">
    <text evidence="1 8">Bacterial outer membrane biogenesis; LPS core biosynthesis.</text>
</comment>
<evidence type="ECO:0000256" key="7">
    <source>
        <dbReference type="PIRSR" id="PIRSR639901-1"/>
    </source>
</evidence>
<comment type="subcellular location">
    <subcellularLocation>
        <location evidence="8">Cell membrane</location>
    </subcellularLocation>
</comment>
<dbReference type="PANTHER" id="PTHR42755">
    <property type="entry name" value="3-DEOXY-MANNO-OCTULOSONATE CYTIDYLYLTRANSFERASE"/>
    <property type="match status" value="1"/>
</dbReference>
<dbReference type="EMBL" id="AAWS01000036">
    <property type="protein sequence ID" value="EAY26311.1"/>
    <property type="molecule type" value="Genomic_DNA"/>
</dbReference>
<proteinExistence type="inferred from homology"/>
<evidence type="ECO:0000256" key="3">
    <source>
        <dbReference type="ARBA" id="ARBA00019077"/>
    </source>
</evidence>
<dbReference type="InterPro" id="IPR007507">
    <property type="entry name" value="Glycos_transf_N"/>
</dbReference>
<accession>A1ZTQ1</accession>
<dbReference type="EC" id="2.4.99.12" evidence="2 8"/>
<name>A1ZTQ1_MICM2</name>
<dbReference type="RefSeq" id="WP_002701345.1">
    <property type="nucleotide sequence ID" value="NZ_AAWS01000036.1"/>
</dbReference>